<evidence type="ECO:0000313" key="2">
    <source>
        <dbReference type="EMBL" id="KAG5594327.1"/>
    </source>
</evidence>
<dbReference type="AlphaFoldDB" id="A0A9J5Y377"/>
<evidence type="ECO:0000313" key="3">
    <source>
        <dbReference type="Proteomes" id="UP000824120"/>
    </source>
</evidence>
<keyword evidence="1" id="KW-1133">Transmembrane helix</keyword>
<feature type="transmembrane region" description="Helical" evidence="1">
    <location>
        <begin position="103"/>
        <end position="126"/>
    </location>
</feature>
<dbReference type="OrthoDB" id="1325308at2759"/>
<keyword evidence="1" id="KW-0472">Membrane</keyword>
<keyword evidence="3" id="KW-1185">Reference proteome</keyword>
<protein>
    <submittedName>
        <fullName evidence="2">Uncharacterized protein</fullName>
    </submittedName>
</protein>
<evidence type="ECO:0000256" key="1">
    <source>
        <dbReference type="SAM" id="Phobius"/>
    </source>
</evidence>
<name>A0A9J5Y377_SOLCO</name>
<gene>
    <name evidence="2" type="ORF">H5410_035559</name>
</gene>
<organism evidence="2 3">
    <name type="scientific">Solanum commersonii</name>
    <name type="common">Commerson's wild potato</name>
    <name type="synonym">Commerson's nightshade</name>
    <dbReference type="NCBI Taxonomy" id="4109"/>
    <lineage>
        <taxon>Eukaryota</taxon>
        <taxon>Viridiplantae</taxon>
        <taxon>Streptophyta</taxon>
        <taxon>Embryophyta</taxon>
        <taxon>Tracheophyta</taxon>
        <taxon>Spermatophyta</taxon>
        <taxon>Magnoliopsida</taxon>
        <taxon>eudicotyledons</taxon>
        <taxon>Gunneridae</taxon>
        <taxon>Pentapetalae</taxon>
        <taxon>asterids</taxon>
        <taxon>lamiids</taxon>
        <taxon>Solanales</taxon>
        <taxon>Solanaceae</taxon>
        <taxon>Solanoideae</taxon>
        <taxon>Solaneae</taxon>
        <taxon>Solanum</taxon>
    </lineage>
</organism>
<comment type="caution">
    <text evidence="2">The sequence shown here is derived from an EMBL/GenBank/DDBJ whole genome shotgun (WGS) entry which is preliminary data.</text>
</comment>
<dbReference type="Proteomes" id="UP000824120">
    <property type="component" value="Chromosome 7"/>
</dbReference>
<proteinExistence type="predicted"/>
<accession>A0A9J5Y377</accession>
<dbReference type="EMBL" id="JACXVP010000007">
    <property type="protein sequence ID" value="KAG5594327.1"/>
    <property type="molecule type" value="Genomic_DNA"/>
</dbReference>
<keyword evidence="1" id="KW-0812">Transmembrane</keyword>
<sequence>MSSIFSLLQKYKWQKGNIVWKKVTSGMGLVITLTNVVIIASTTMELNMVYVRSTNHGVTNITGQNMFATATHLATTKTLPVSHGMALTINQQKIKAMAKYTTFLALLLCLFLVAATEALLLLGNYLKFSMSSTYHEFLIFLFLQKYKWQKANTVGKKVTSGMDLANTLTNVVIIASTTMELNMGFVRSTNHGVTNIIGQNMLATATHLATIKNLIVSHGLKYKWQKANIVGKKVTSGMDLVNTLTNVVITANTTMELNMVFVRSTNHGATNITGQNMHVTVTHLATTKKLSVSHGLAFIM</sequence>
<reference evidence="2 3" key="1">
    <citation type="submission" date="2020-09" db="EMBL/GenBank/DDBJ databases">
        <title>De no assembly of potato wild relative species, Solanum commersonii.</title>
        <authorList>
            <person name="Cho K."/>
        </authorList>
    </citation>
    <scope>NUCLEOTIDE SEQUENCE [LARGE SCALE GENOMIC DNA]</scope>
    <source>
        <strain evidence="2">LZ3.2</strain>
        <tissue evidence="2">Leaf</tissue>
    </source>
</reference>